<protein>
    <submittedName>
        <fullName evidence="2">Uncharacterized protein</fullName>
    </submittedName>
</protein>
<sequence>MEFLVILFMIVAVFYVVILAPALAARKEAHNSGSSYIRPASNRATSYADRPKMTPLLGIEISASQRRRLGRDDPSVIAARLYHQQKDQFASFQQARPQPHSPHHNAPVQSRLNKFFNDLIADESTTPSRHPNQYSQTRNNRPVAPLSPVKTNPKQSPRRPQPPYRP</sequence>
<gene>
    <name evidence="2" type="ORF">FOB19_16120</name>
</gene>
<evidence type="ECO:0000313" key="2">
    <source>
        <dbReference type="EMBL" id="QKU22787.1"/>
    </source>
</evidence>
<dbReference type="EMBL" id="CP054803">
    <property type="protein sequence ID" value="QKU22787.1"/>
    <property type="molecule type" value="Genomic_DNA"/>
</dbReference>
<feature type="compositionally biased region" description="Polar residues" evidence="1">
    <location>
        <begin position="123"/>
        <end position="140"/>
    </location>
</feature>
<reference evidence="2 3" key="1">
    <citation type="submission" date="2019-11" db="EMBL/GenBank/DDBJ databases">
        <title>FDA dAtabase for Regulatory Grade micrObial Sequences (FDA-ARGOS): Supporting development and validation of Infectious Disease Dx tests.</title>
        <authorList>
            <person name="Patel R."/>
            <person name="Rucinski S."/>
            <person name="Tallon L."/>
            <person name="Sadzewicz L."/>
            <person name="Vavikolanu K."/>
            <person name="Mehta A."/>
            <person name="Aluvathingal J."/>
            <person name="Nadendla S."/>
            <person name="Nandy P."/>
            <person name="Geyer C."/>
            <person name="Yan Y."/>
            <person name="Sichtig H."/>
        </authorList>
    </citation>
    <scope>NUCLEOTIDE SEQUENCE [LARGE SCALE GENOMIC DNA]</scope>
    <source>
        <strain evidence="2 3">FDAARGOS_557</strain>
    </source>
</reference>
<dbReference type="AlphaFoldDB" id="A0A6N1KUT0"/>
<dbReference type="RefSeq" id="WP_004647376.1">
    <property type="nucleotide sequence ID" value="NZ_BBSQ01000009.1"/>
</dbReference>
<organism evidence="2 3">
    <name type="scientific">Acinetobacter lwoffii</name>
    <dbReference type="NCBI Taxonomy" id="28090"/>
    <lineage>
        <taxon>Bacteria</taxon>
        <taxon>Pseudomonadati</taxon>
        <taxon>Pseudomonadota</taxon>
        <taxon>Gammaproteobacteria</taxon>
        <taxon>Moraxellales</taxon>
        <taxon>Moraxellaceae</taxon>
        <taxon>Acinetobacter</taxon>
    </lineage>
</organism>
<evidence type="ECO:0000256" key="1">
    <source>
        <dbReference type="SAM" id="MobiDB-lite"/>
    </source>
</evidence>
<dbReference type="Proteomes" id="UP000509126">
    <property type="component" value="Chromosome"/>
</dbReference>
<evidence type="ECO:0000313" key="3">
    <source>
        <dbReference type="Proteomes" id="UP000509126"/>
    </source>
</evidence>
<proteinExistence type="predicted"/>
<name>A0A6N1KUT0_ACILW</name>
<accession>A0A6N1KUT0</accession>
<feature type="region of interest" description="Disordered" evidence="1">
    <location>
        <begin position="122"/>
        <end position="166"/>
    </location>
</feature>